<dbReference type="AlphaFoldDB" id="A0A8H2W2G0"/>
<feature type="region of interest" description="Disordered" evidence="3">
    <location>
        <begin position="107"/>
        <end position="131"/>
    </location>
</feature>
<name>A0A8H2W2G0_9HELO</name>
<dbReference type="PANTHER" id="PTHR47550:SF1">
    <property type="entry name" value="DUAL SPECIFICITY PROTEIN PHOSPHATASE PPS1"/>
    <property type="match status" value="1"/>
</dbReference>
<dbReference type="InterPro" id="IPR029021">
    <property type="entry name" value="Prot-tyrosine_phosphatase-like"/>
</dbReference>
<dbReference type="OrthoDB" id="273181at2759"/>
<dbReference type="GO" id="GO:0033260">
    <property type="term" value="P:nuclear DNA replication"/>
    <property type="evidence" value="ECO:0007669"/>
    <property type="project" value="TreeGrafter"/>
</dbReference>
<feature type="region of interest" description="Disordered" evidence="3">
    <location>
        <begin position="64"/>
        <end position="88"/>
    </location>
</feature>
<evidence type="ECO:0000259" key="5">
    <source>
        <dbReference type="PROSITE" id="PS50056"/>
    </source>
</evidence>
<feature type="compositionally biased region" description="Low complexity" evidence="3">
    <location>
        <begin position="69"/>
        <end position="87"/>
    </location>
</feature>
<dbReference type="Proteomes" id="UP000624404">
    <property type="component" value="Unassembled WGS sequence"/>
</dbReference>
<evidence type="ECO:0000256" key="1">
    <source>
        <dbReference type="ARBA" id="ARBA00022801"/>
    </source>
</evidence>
<keyword evidence="2" id="KW-0904">Protein phosphatase</keyword>
<dbReference type="PROSITE" id="PS50056">
    <property type="entry name" value="TYR_PHOSPHATASE_2"/>
    <property type="match status" value="1"/>
</dbReference>
<dbReference type="Pfam" id="PF00782">
    <property type="entry name" value="DSPc"/>
    <property type="match status" value="1"/>
</dbReference>
<dbReference type="SUPFAM" id="SSF52799">
    <property type="entry name" value="(Phosphotyrosine protein) phosphatases II"/>
    <property type="match status" value="2"/>
</dbReference>
<organism evidence="6 7">
    <name type="scientific">Sclerotinia trifoliorum</name>
    <dbReference type="NCBI Taxonomy" id="28548"/>
    <lineage>
        <taxon>Eukaryota</taxon>
        <taxon>Fungi</taxon>
        <taxon>Dikarya</taxon>
        <taxon>Ascomycota</taxon>
        <taxon>Pezizomycotina</taxon>
        <taxon>Leotiomycetes</taxon>
        <taxon>Helotiales</taxon>
        <taxon>Sclerotiniaceae</taxon>
        <taxon>Sclerotinia</taxon>
    </lineage>
</organism>
<accession>A0A8H2W2G0</accession>
<dbReference type="InterPro" id="IPR000340">
    <property type="entry name" value="Dual-sp_phosphatase_cat-dom"/>
</dbReference>
<reference evidence="6" key="1">
    <citation type="submission" date="2020-10" db="EMBL/GenBank/DDBJ databases">
        <authorList>
            <person name="Kusch S."/>
        </authorList>
    </citation>
    <scope>NUCLEOTIDE SEQUENCE</scope>
    <source>
        <strain evidence="6">SwB9</strain>
    </source>
</reference>
<evidence type="ECO:0000256" key="2">
    <source>
        <dbReference type="ARBA" id="ARBA00022912"/>
    </source>
</evidence>
<comment type="caution">
    <text evidence="6">The sequence shown here is derived from an EMBL/GenBank/DDBJ whole genome shotgun (WGS) entry which is preliminary data.</text>
</comment>
<proteinExistence type="predicted"/>
<dbReference type="SMART" id="SM00195">
    <property type="entry name" value="DSPc"/>
    <property type="match status" value="1"/>
</dbReference>
<dbReference type="PANTHER" id="PTHR47550">
    <property type="entry name" value="DUAL SPECIFICITY PROTEIN PHOSPHATASE PPS1"/>
    <property type="match status" value="1"/>
</dbReference>
<dbReference type="GO" id="GO:0008138">
    <property type="term" value="F:protein tyrosine/serine/threonine phosphatase activity"/>
    <property type="evidence" value="ECO:0007669"/>
    <property type="project" value="TreeGrafter"/>
</dbReference>
<keyword evidence="7" id="KW-1185">Reference proteome</keyword>
<gene>
    <name evidence="6" type="ORF">SCLTRI_LOCUS8976</name>
</gene>
<dbReference type="PROSITE" id="PS00383">
    <property type="entry name" value="TYR_PHOSPHATASE_1"/>
    <property type="match status" value="1"/>
</dbReference>
<evidence type="ECO:0000313" key="6">
    <source>
        <dbReference type="EMBL" id="CAD6449183.1"/>
    </source>
</evidence>
<evidence type="ECO:0000256" key="3">
    <source>
        <dbReference type="SAM" id="MobiDB-lite"/>
    </source>
</evidence>
<dbReference type="Gene3D" id="3.90.190.10">
    <property type="entry name" value="Protein tyrosine phosphatase superfamily"/>
    <property type="match status" value="2"/>
</dbReference>
<feature type="domain" description="Tyrosine specific protein phosphatases" evidence="5">
    <location>
        <begin position="634"/>
        <end position="702"/>
    </location>
</feature>
<dbReference type="InterPro" id="IPR020422">
    <property type="entry name" value="TYR_PHOSPHATASE_DUAL_dom"/>
</dbReference>
<dbReference type="InterPro" id="IPR016130">
    <property type="entry name" value="Tyr_Pase_AS"/>
</dbReference>
<dbReference type="InterPro" id="IPR000387">
    <property type="entry name" value="Tyr_Pase_dom"/>
</dbReference>
<sequence>MKYKTHTTPNNNNINKHSSTNPFWEKDCALRHNSKRPSHMLNLDQKSLQDCFSSIMATIALPRPIPAGHTRSSSPPHSHPLTPALSLDSINTSPPFPIPIPNKHLPVCPTGPAPAENPDTPPHSPPTKELSLPQRSLLYPPVNYKSRYVDSSIIYEIDAAGVAAALEHLASQPLPDPSQVFPWFHGLHPCNHVQQAFFIQRRRTLRRTPKCIRGITIVKAGGDLTCSRLKGAITPDEILKFGTTTQFQEVDPKDGFSVRNFHIQAAKSAMVSDIIVYGDDPLIVEEMAREIAAAQQIVRENHVNQGHELSQYNTFICTSNFSEFEKGYPQVVSVDSRARWTGEVLDFFHQERVEMCAMTKASEIDRNVWLGPTPDGYSEKHPALSEGQFDILIECNDLGQINPSELREIAEGKSDKWQLGFPSSGMIQPPSWEHDQADGILETCKWIYNLSHGILPEDEDGDSPMTTNIKERKILIHCTDGYTESTLLGLAYFTYATGLSIPKAWLDLHITKKRNFFAYPQDVSLLTTIAPRLLSESPVHRGRSLSAITDLAMEEPDWIKCMDGSLPSRVTDYMYLGNLGHANNPDLLRHLGIKQILSVGETATWKDGVMDKWGKDNVMVVQRVQDNGVDPLTDEFGRCLDFIERGKLNNTATLVHCRVGVSRSATICIAEVMRTMHLSFPRAYCFVRARRLNVIIQPHLRFSYELLKWEEKLKMTGGKYGGKWRGRELEWAEIAREIAEMNRPYSAGR</sequence>
<dbReference type="GO" id="GO:0005634">
    <property type="term" value="C:nucleus"/>
    <property type="evidence" value="ECO:0007669"/>
    <property type="project" value="GOC"/>
</dbReference>
<dbReference type="InterPro" id="IPR053239">
    <property type="entry name" value="Dual_spec_PTase"/>
</dbReference>
<dbReference type="EMBL" id="CAJHIA010000033">
    <property type="protein sequence ID" value="CAD6449183.1"/>
    <property type="molecule type" value="Genomic_DNA"/>
</dbReference>
<evidence type="ECO:0000313" key="7">
    <source>
        <dbReference type="Proteomes" id="UP000624404"/>
    </source>
</evidence>
<dbReference type="FunFam" id="3.90.190.10:FF:000110">
    <property type="entry name" value="PPS1p Protein phosphatase"/>
    <property type="match status" value="1"/>
</dbReference>
<feature type="domain" description="Tyrosine-protein phosphatase" evidence="4">
    <location>
        <begin position="566"/>
        <end position="715"/>
    </location>
</feature>
<dbReference type="PROSITE" id="PS50054">
    <property type="entry name" value="TYR_PHOSPHATASE_DUAL"/>
    <property type="match status" value="1"/>
</dbReference>
<evidence type="ECO:0000259" key="4">
    <source>
        <dbReference type="PROSITE" id="PS50054"/>
    </source>
</evidence>
<protein>
    <submittedName>
        <fullName evidence="6">8fe69c40-b252-4266-a4e4-00a3e5f555ce</fullName>
    </submittedName>
</protein>
<keyword evidence="1" id="KW-0378">Hydrolase</keyword>